<dbReference type="PROSITE" id="PS50960">
    <property type="entry name" value="HTH_PSQ"/>
    <property type="match status" value="1"/>
</dbReference>
<evidence type="ECO:0000259" key="1">
    <source>
        <dbReference type="PROSITE" id="PS50960"/>
    </source>
</evidence>
<dbReference type="Pfam" id="PF02796">
    <property type="entry name" value="HTH_7"/>
    <property type="match status" value="1"/>
</dbReference>
<dbReference type="SUPFAM" id="SSF46689">
    <property type="entry name" value="Homeodomain-like"/>
    <property type="match status" value="1"/>
</dbReference>
<evidence type="ECO:0000313" key="2">
    <source>
        <dbReference type="EMBL" id="GAJ17920.1"/>
    </source>
</evidence>
<feature type="non-terminal residue" evidence="2">
    <location>
        <position position="86"/>
    </location>
</feature>
<comment type="caution">
    <text evidence="2">The sequence shown here is derived from an EMBL/GenBank/DDBJ whole genome shotgun (WGS) entry which is preliminary data.</text>
</comment>
<dbReference type="AlphaFoldDB" id="X1VZ66"/>
<gene>
    <name evidence="2" type="ORF">S12H4_62333</name>
</gene>
<feature type="non-terminal residue" evidence="2">
    <location>
        <position position="1"/>
    </location>
</feature>
<dbReference type="GO" id="GO:0000150">
    <property type="term" value="F:DNA strand exchange activity"/>
    <property type="evidence" value="ECO:0007669"/>
    <property type="project" value="InterPro"/>
</dbReference>
<dbReference type="EMBL" id="BARW01041767">
    <property type="protein sequence ID" value="GAJ17920.1"/>
    <property type="molecule type" value="Genomic_DNA"/>
</dbReference>
<reference evidence="2" key="1">
    <citation type="journal article" date="2014" name="Front. Microbiol.">
        <title>High frequency of phylogenetically diverse reductive dehalogenase-homologous genes in deep subseafloor sedimentary metagenomes.</title>
        <authorList>
            <person name="Kawai M."/>
            <person name="Futagami T."/>
            <person name="Toyoda A."/>
            <person name="Takaki Y."/>
            <person name="Nishi S."/>
            <person name="Hori S."/>
            <person name="Arai W."/>
            <person name="Tsubouchi T."/>
            <person name="Morono Y."/>
            <person name="Uchiyama I."/>
            <person name="Ito T."/>
            <person name="Fujiyama A."/>
            <person name="Inagaki F."/>
            <person name="Takami H."/>
        </authorList>
    </citation>
    <scope>NUCLEOTIDE SEQUENCE</scope>
    <source>
        <strain evidence="2">Expedition CK06-06</strain>
    </source>
</reference>
<dbReference type="InterPro" id="IPR007889">
    <property type="entry name" value="HTH_Psq"/>
</dbReference>
<dbReference type="GO" id="GO:0003677">
    <property type="term" value="F:DNA binding"/>
    <property type="evidence" value="ECO:0007669"/>
    <property type="project" value="InterPro"/>
</dbReference>
<sequence length="86" mass="9409">TPLDLSNMSDVPTEEAEEYVTPEMLEIIERYNAGEKVADLAKEFGIPKSTIYDRFKKTGITTGGAAAFRGKALTTVRKVEVENLAA</sequence>
<dbReference type="InterPro" id="IPR009057">
    <property type="entry name" value="Homeodomain-like_sf"/>
</dbReference>
<dbReference type="Gene3D" id="1.10.10.60">
    <property type="entry name" value="Homeodomain-like"/>
    <property type="match status" value="1"/>
</dbReference>
<protein>
    <recommendedName>
        <fullName evidence="1">HTH psq-type domain-containing protein</fullName>
    </recommendedName>
</protein>
<organism evidence="2">
    <name type="scientific">marine sediment metagenome</name>
    <dbReference type="NCBI Taxonomy" id="412755"/>
    <lineage>
        <taxon>unclassified sequences</taxon>
        <taxon>metagenomes</taxon>
        <taxon>ecological metagenomes</taxon>
    </lineage>
</organism>
<accession>X1VZ66</accession>
<dbReference type="InterPro" id="IPR006120">
    <property type="entry name" value="Resolvase_HTH_dom"/>
</dbReference>
<proteinExistence type="predicted"/>
<feature type="domain" description="HTH psq-type" evidence="1">
    <location>
        <begin position="23"/>
        <end position="61"/>
    </location>
</feature>
<name>X1VZ66_9ZZZZ</name>